<keyword evidence="2" id="KW-1185">Reference proteome</keyword>
<dbReference type="AlphaFoldDB" id="A0AAE1E940"/>
<proteinExistence type="predicted"/>
<organism evidence="1 2">
    <name type="scientific">Elysia crispata</name>
    <name type="common">lettuce slug</name>
    <dbReference type="NCBI Taxonomy" id="231223"/>
    <lineage>
        <taxon>Eukaryota</taxon>
        <taxon>Metazoa</taxon>
        <taxon>Spiralia</taxon>
        <taxon>Lophotrochozoa</taxon>
        <taxon>Mollusca</taxon>
        <taxon>Gastropoda</taxon>
        <taxon>Heterobranchia</taxon>
        <taxon>Euthyneura</taxon>
        <taxon>Panpulmonata</taxon>
        <taxon>Sacoglossa</taxon>
        <taxon>Placobranchoidea</taxon>
        <taxon>Plakobranchidae</taxon>
        <taxon>Elysia</taxon>
    </lineage>
</organism>
<gene>
    <name evidence="1" type="ORF">RRG08_011694</name>
</gene>
<accession>A0AAE1E940</accession>
<protein>
    <submittedName>
        <fullName evidence="1">Uncharacterized protein</fullName>
    </submittedName>
</protein>
<dbReference type="EMBL" id="JAWDGP010000763">
    <property type="protein sequence ID" value="KAK3797443.1"/>
    <property type="molecule type" value="Genomic_DNA"/>
</dbReference>
<evidence type="ECO:0000313" key="1">
    <source>
        <dbReference type="EMBL" id="KAK3797443.1"/>
    </source>
</evidence>
<comment type="caution">
    <text evidence="1">The sequence shown here is derived from an EMBL/GenBank/DDBJ whole genome shotgun (WGS) entry which is preliminary data.</text>
</comment>
<evidence type="ECO:0000313" key="2">
    <source>
        <dbReference type="Proteomes" id="UP001283361"/>
    </source>
</evidence>
<reference evidence="1" key="1">
    <citation type="journal article" date="2023" name="G3 (Bethesda)">
        <title>A reference genome for the long-term kleptoplast-retaining sea slug Elysia crispata morphotype clarki.</title>
        <authorList>
            <person name="Eastman K.E."/>
            <person name="Pendleton A.L."/>
            <person name="Shaikh M.A."/>
            <person name="Suttiyut T."/>
            <person name="Ogas R."/>
            <person name="Tomko P."/>
            <person name="Gavelis G."/>
            <person name="Widhalm J.R."/>
            <person name="Wisecaver J.H."/>
        </authorList>
    </citation>
    <scope>NUCLEOTIDE SEQUENCE</scope>
    <source>
        <strain evidence="1">ECLA1</strain>
    </source>
</reference>
<dbReference type="Proteomes" id="UP001283361">
    <property type="component" value="Unassembled WGS sequence"/>
</dbReference>
<name>A0AAE1E940_9GAST</name>
<sequence>MRIMRSVSSVVVVKAISCGNRCPHAGDDGRQNRTESVKRKVRVDETVEIIMENKRCVTGAVFLTQVNMSDHRN</sequence>